<evidence type="ECO:0000256" key="6">
    <source>
        <dbReference type="PIRSR" id="PIRSR000097-3"/>
    </source>
</evidence>
<dbReference type="EMBL" id="FQVY01000002">
    <property type="protein sequence ID" value="SHG15383.1"/>
    <property type="molecule type" value="Genomic_DNA"/>
</dbReference>
<proteinExistence type="inferred from homology"/>
<dbReference type="GO" id="GO:0016616">
    <property type="term" value="F:oxidoreductase activity, acting on the CH-OH group of donors, NAD or NADP as acceptor"/>
    <property type="evidence" value="ECO:0007669"/>
    <property type="project" value="UniProtKB-ARBA"/>
</dbReference>
<reference evidence="9" key="1">
    <citation type="submission" date="2016-11" db="EMBL/GenBank/DDBJ databases">
        <authorList>
            <person name="Varghese N."/>
            <person name="Submissions S."/>
        </authorList>
    </citation>
    <scope>NUCLEOTIDE SEQUENCE</scope>
    <source>
        <strain evidence="9">DSM 4029</strain>
    </source>
</reference>
<evidence type="ECO:0000256" key="1">
    <source>
        <dbReference type="ARBA" id="ARBA00007905"/>
    </source>
</evidence>
<dbReference type="PROSITE" id="PS00798">
    <property type="entry name" value="ALDOKETO_REDUCTASE_1"/>
    <property type="match status" value="1"/>
</dbReference>
<reference evidence="10" key="2">
    <citation type="submission" date="2016-11" db="EMBL/GenBank/DDBJ databases">
        <authorList>
            <person name="Jaros S."/>
            <person name="Januszkiewicz K."/>
            <person name="Wedrychowicz H."/>
        </authorList>
    </citation>
    <scope>NUCLEOTIDE SEQUENCE [LARGE SCALE GENOMIC DNA]</scope>
    <source>
        <strain evidence="10">DSM 4029</strain>
    </source>
</reference>
<evidence type="ECO:0000313" key="11">
    <source>
        <dbReference type="Proteomes" id="UP000474718"/>
    </source>
</evidence>
<dbReference type="Pfam" id="PF00248">
    <property type="entry name" value="Aldo_ket_red"/>
    <property type="match status" value="1"/>
</dbReference>
<dbReference type="PANTHER" id="PTHR43827:SF3">
    <property type="entry name" value="NADP-DEPENDENT OXIDOREDUCTASE DOMAIN-CONTAINING PROTEIN"/>
    <property type="match status" value="1"/>
</dbReference>
<name>A0AAQ1RW09_9FIRM</name>
<evidence type="ECO:0000256" key="2">
    <source>
        <dbReference type="ARBA" id="ARBA00022857"/>
    </source>
</evidence>
<evidence type="ECO:0000313" key="8">
    <source>
        <dbReference type="EMBL" id="MZL70230.1"/>
    </source>
</evidence>
<protein>
    <submittedName>
        <fullName evidence="8">Aldo/keto reductase</fullName>
    </submittedName>
</protein>
<keyword evidence="2" id="KW-0521">NADP</keyword>
<dbReference type="EMBL" id="WWVX01000008">
    <property type="protein sequence ID" value="MZL70230.1"/>
    <property type="molecule type" value="Genomic_DNA"/>
</dbReference>
<evidence type="ECO:0000313" key="10">
    <source>
        <dbReference type="Proteomes" id="UP000184089"/>
    </source>
</evidence>
<dbReference type="Proteomes" id="UP000184089">
    <property type="component" value="Unassembled WGS sequence"/>
</dbReference>
<accession>A0AAQ1RW09</accession>
<dbReference type="InterPro" id="IPR018170">
    <property type="entry name" value="Aldo/ket_reductase_CS"/>
</dbReference>
<dbReference type="InterPro" id="IPR023210">
    <property type="entry name" value="NADP_OxRdtase_dom"/>
</dbReference>
<evidence type="ECO:0000256" key="3">
    <source>
        <dbReference type="ARBA" id="ARBA00023002"/>
    </source>
</evidence>
<dbReference type="PROSITE" id="PS00063">
    <property type="entry name" value="ALDOKETO_REDUCTASE_3"/>
    <property type="match status" value="1"/>
</dbReference>
<dbReference type="FunFam" id="3.20.20.100:FF:000015">
    <property type="entry name" value="Oxidoreductase, aldo/keto reductase family"/>
    <property type="match status" value="1"/>
</dbReference>
<evidence type="ECO:0000256" key="4">
    <source>
        <dbReference type="PIRSR" id="PIRSR000097-1"/>
    </source>
</evidence>
<evidence type="ECO:0000259" key="7">
    <source>
        <dbReference type="Pfam" id="PF00248"/>
    </source>
</evidence>
<dbReference type="RefSeq" id="WP_044993000.1">
    <property type="nucleotide sequence ID" value="NZ_FQVY01000002.1"/>
</dbReference>
<dbReference type="InterPro" id="IPR020471">
    <property type="entry name" value="AKR"/>
</dbReference>
<reference evidence="8 11" key="3">
    <citation type="journal article" date="2019" name="Nat. Med.">
        <title>A library of human gut bacterial isolates paired with longitudinal multiomics data enables mechanistic microbiome research.</title>
        <authorList>
            <person name="Poyet M."/>
            <person name="Groussin M."/>
            <person name="Gibbons S.M."/>
            <person name="Avila-Pacheco J."/>
            <person name="Jiang X."/>
            <person name="Kearney S.M."/>
            <person name="Perrotta A.R."/>
            <person name="Berdy B."/>
            <person name="Zhao S."/>
            <person name="Lieberman T.D."/>
            <person name="Swanson P.K."/>
            <person name="Smith M."/>
            <person name="Roesemann S."/>
            <person name="Alexander J.E."/>
            <person name="Rich S.A."/>
            <person name="Livny J."/>
            <person name="Vlamakis H."/>
            <person name="Clish C."/>
            <person name="Bullock K."/>
            <person name="Deik A."/>
            <person name="Scott J."/>
            <person name="Pierce K.A."/>
            <person name="Xavier R.J."/>
            <person name="Alm E.J."/>
        </authorList>
    </citation>
    <scope>NUCLEOTIDE SEQUENCE [LARGE SCALE GENOMIC DNA]</scope>
    <source>
        <strain evidence="8 11">BIOML-A2</strain>
    </source>
</reference>
<organism evidence="9 10">
    <name type="scientific">Bittarella massiliensis</name>
    <name type="common">ex Durand et al. 2017</name>
    <dbReference type="NCBI Taxonomy" id="1720313"/>
    <lineage>
        <taxon>Bacteria</taxon>
        <taxon>Bacillati</taxon>
        <taxon>Bacillota</taxon>
        <taxon>Clostridia</taxon>
        <taxon>Eubacteriales</taxon>
        <taxon>Oscillospiraceae</taxon>
        <taxon>Bittarella (ex Durand et al. 2017)</taxon>
    </lineage>
</organism>
<dbReference type="Gene3D" id="3.20.20.100">
    <property type="entry name" value="NADP-dependent oxidoreductase domain"/>
    <property type="match status" value="1"/>
</dbReference>
<feature type="binding site" evidence="5">
    <location>
        <position position="110"/>
    </location>
    <ligand>
        <name>substrate</name>
    </ligand>
</feature>
<comment type="caution">
    <text evidence="9">The sequence shown here is derived from an EMBL/GenBank/DDBJ whole genome shotgun (WGS) entry which is preliminary data.</text>
</comment>
<keyword evidence="11" id="KW-1185">Reference proteome</keyword>
<dbReference type="Proteomes" id="UP000474718">
    <property type="component" value="Unassembled WGS sequence"/>
</dbReference>
<dbReference type="CDD" id="cd19071">
    <property type="entry name" value="AKR_AKR1-5-like"/>
    <property type="match status" value="1"/>
</dbReference>
<sequence length="284" mass="32474">MKDLQDCYILKNGVKMPCVGYGTYKTHEEETYRAVRAAIDIGYRHIDTASLYGNEAAVGRAVRDCGLPREELFVTSKLWNDDQGYESTLAAFARTLEQLGMDYVDLYLIHWPIPEGREGDWQTLNQESWRAMEELYRAGKIRALGVSNFLPRHLQSLMDTAQVPVMVDQLEIHPMRHQREAVNFCQRNGIQVEAWAPLVRGRAFDDPVLRSLAEKYQKTVPQICLRWSMQQGIVPLPKSSHEGRIRENADIFDFALAPEDMAKLLTLDGELGVGRHPDHFGEKK</sequence>
<dbReference type="AlphaFoldDB" id="A0AAQ1RW09"/>
<dbReference type="InterPro" id="IPR036812">
    <property type="entry name" value="NAD(P)_OxRdtase_dom_sf"/>
</dbReference>
<dbReference type="PIRSF" id="PIRSF000097">
    <property type="entry name" value="AKR"/>
    <property type="match status" value="1"/>
</dbReference>
<dbReference type="PROSITE" id="PS00062">
    <property type="entry name" value="ALDOKETO_REDUCTASE_2"/>
    <property type="match status" value="1"/>
</dbReference>
<feature type="active site" description="Proton donor" evidence="4">
    <location>
        <position position="52"/>
    </location>
</feature>
<evidence type="ECO:0000313" key="9">
    <source>
        <dbReference type="EMBL" id="SHG15383.1"/>
    </source>
</evidence>
<evidence type="ECO:0000256" key="5">
    <source>
        <dbReference type="PIRSR" id="PIRSR000097-2"/>
    </source>
</evidence>
<feature type="site" description="Lowers pKa of active site Tyr" evidence="6">
    <location>
        <position position="77"/>
    </location>
</feature>
<comment type="similarity">
    <text evidence="1">Belongs to the aldo/keto reductase family.</text>
</comment>
<dbReference type="PANTHER" id="PTHR43827">
    <property type="entry name" value="2,5-DIKETO-D-GLUCONIC ACID REDUCTASE"/>
    <property type="match status" value="1"/>
</dbReference>
<keyword evidence="3" id="KW-0560">Oxidoreductase</keyword>
<gene>
    <name evidence="8" type="ORF">GT747_10740</name>
    <name evidence="9" type="ORF">SAMN05444424_1671</name>
</gene>
<dbReference type="SUPFAM" id="SSF51430">
    <property type="entry name" value="NAD(P)-linked oxidoreductase"/>
    <property type="match status" value="1"/>
</dbReference>
<feature type="domain" description="NADP-dependent oxidoreductase" evidence="7">
    <location>
        <begin position="24"/>
        <end position="264"/>
    </location>
</feature>
<dbReference type="PRINTS" id="PR00069">
    <property type="entry name" value="ALDKETRDTASE"/>
</dbReference>